<proteinExistence type="predicted"/>
<organism evidence="1 2">
    <name type="scientific">Arctium lappa</name>
    <name type="common">Greater burdock</name>
    <name type="synonym">Lappa major</name>
    <dbReference type="NCBI Taxonomy" id="4217"/>
    <lineage>
        <taxon>Eukaryota</taxon>
        <taxon>Viridiplantae</taxon>
        <taxon>Streptophyta</taxon>
        <taxon>Embryophyta</taxon>
        <taxon>Tracheophyta</taxon>
        <taxon>Spermatophyta</taxon>
        <taxon>Magnoliopsida</taxon>
        <taxon>eudicotyledons</taxon>
        <taxon>Gunneridae</taxon>
        <taxon>Pentapetalae</taxon>
        <taxon>asterids</taxon>
        <taxon>campanulids</taxon>
        <taxon>Asterales</taxon>
        <taxon>Asteraceae</taxon>
        <taxon>Carduoideae</taxon>
        <taxon>Cardueae</taxon>
        <taxon>Arctiinae</taxon>
        <taxon>Arctium</taxon>
    </lineage>
</organism>
<keyword evidence="2" id="KW-1185">Reference proteome</keyword>
<dbReference type="Proteomes" id="UP001055879">
    <property type="component" value="Linkage Group LG13"/>
</dbReference>
<dbReference type="EMBL" id="CM042059">
    <property type="protein sequence ID" value="KAI3681552.1"/>
    <property type="molecule type" value="Genomic_DNA"/>
</dbReference>
<accession>A0ACB8Y885</accession>
<sequence>MPYVREKIEFSEPGSEERLCPATVTGSLLLRAQSQGHGDSRFSSSSNKVLEARTKITSSSSPPSNLLGFNATIITILKIESLWIILVT</sequence>
<reference evidence="1 2" key="2">
    <citation type="journal article" date="2022" name="Mol. Ecol. Resour.">
        <title>The genomes of chicory, endive, great burdock and yacon provide insights into Asteraceae paleo-polyploidization history and plant inulin production.</title>
        <authorList>
            <person name="Fan W."/>
            <person name="Wang S."/>
            <person name="Wang H."/>
            <person name="Wang A."/>
            <person name="Jiang F."/>
            <person name="Liu H."/>
            <person name="Zhao H."/>
            <person name="Xu D."/>
            <person name="Zhang Y."/>
        </authorList>
    </citation>
    <scope>NUCLEOTIDE SEQUENCE [LARGE SCALE GENOMIC DNA]</scope>
    <source>
        <strain evidence="2">cv. Niubang</strain>
    </source>
</reference>
<evidence type="ECO:0000313" key="1">
    <source>
        <dbReference type="EMBL" id="KAI3681552.1"/>
    </source>
</evidence>
<reference evidence="2" key="1">
    <citation type="journal article" date="2022" name="Mol. Ecol. Resour.">
        <title>The genomes of chicory, endive, great burdock and yacon provide insights into Asteraceae palaeo-polyploidization history and plant inulin production.</title>
        <authorList>
            <person name="Fan W."/>
            <person name="Wang S."/>
            <person name="Wang H."/>
            <person name="Wang A."/>
            <person name="Jiang F."/>
            <person name="Liu H."/>
            <person name="Zhao H."/>
            <person name="Xu D."/>
            <person name="Zhang Y."/>
        </authorList>
    </citation>
    <scope>NUCLEOTIDE SEQUENCE [LARGE SCALE GENOMIC DNA]</scope>
    <source>
        <strain evidence="2">cv. Niubang</strain>
    </source>
</reference>
<evidence type="ECO:0000313" key="2">
    <source>
        <dbReference type="Proteomes" id="UP001055879"/>
    </source>
</evidence>
<comment type="caution">
    <text evidence="1">The sequence shown here is derived from an EMBL/GenBank/DDBJ whole genome shotgun (WGS) entry which is preliminary data.</text>
</comment>
<name>A0ACB8Y885_ARCLA</name>
<gene>
    <name evidence="1" type="ORF">L6452_36351</name>
</gene>
<protein>
    <submittedName>
        <fullName evidence="1">Uncharacterized protein</fullName>
    </submittedName>
</protein>